<dbReference type="STRING" id="1348612.A0A397IPV0"/>
<dbReference type="GO" id="GO:0042626">
    <property type="term" value="F:ATPase-coupled transmembrane transporter activity"/>
    <property type="evidence" value="ECO:0007669"/>
    <property type="project" value="TreeGrafter"/>
</dbReference>
<dbReference type="EMBL" id="PQFF01000203">
    <property type="protein sequence ID" value="RHZ75003.1"/>
    <property type="molecule type" value="Genomic_DNA"/>
</dbReference>
<dbReference type="AlphaFoldDB" id="A0A397IPV0"/>
<evidence type="ECO:0008006" key="3">
    <source>
        <dbReference type="Google" id="ProtNLM"/>
    </source>
</evidence>
<dbReference type="Gene3D" id="3.40.50.300">
    <property type="entry name" value="P-loop containing nucleotide triphosphate hydrolases"/>
    <property type="match status" value="1"/>
</dbReference>
<comment type="caution">
    <text evidence="1">The sequence shown here is derived from an EMBL/GenBank/DDBJ whole genome shotgun (WGS) entry which is preliminary data.</text>
</comment>
<dbReference type="Proteomes" id="UP000266861">
    <property type="component" value="Unassembled WGS sequence"/>
</dbReference>
<dbReference type="InterPro" id="IPR039421">
    <property type="entry name" value="Type_1_exporter"/>
</dbReference>
<proteinExistence type="predicted"/>
<dbReference type="PANTHER" id="PTHR24222">
    <property type="entry name" value="ABC TRANSPORTER B FAMILY"/>
    <property type="match status" value="1"/>
</dbReference>
<accession>A0A397IPV0</accession>
<gene>
    <name evidence="1" type="ORF">Glove_218g40</name>
</gene>
<reference evidence="1 2" key="1">
    <citation type="submission" date="2018-08" db="EMBL/GenBank/DDBJ databases">
        <title>Genome and evolution of the arbuscular mycorrhizal fungus Diversispora epigaea (formerly Glomus versiforme) and its bacterial endosymbionts.</title>
        <authorList>
            <person name="Sun X."/>
            <person name="Fei Z."/>
            <person name="Harrison M."/>
        </authorList>
    </citation>
    <scope>NUCLEOTIDE SEQUENCE [LARGE SCALE GENOMIC DNA]</scope>
    <source>
        <strain evidence="1 2">IT104</strain>
    </source>
</reference>
<dbReference type="InterPro" id="IPR027417">
    <property type="entry name" value="P-loop_NTPase"/>
</dbReference>
<evidence type="ECO:0000313" key="1">
    <source>
        <dbReference type="EMBL" id="RHZ75003.1"/>
    </source>
</evidence>
<dbReference type="OrthoDB" id="6500128at2759"/>
<keyword evidence="2" id="KW-1185">Reference proteome</keyword>
<dbReference type="GO" id="GO:0005886">
    <property type="term" value="C:plasma membrane"/>
    <property type="evidence" value="ECO:0007669"/>
    <property type="project" value="TreeGrafter"/>
</dbReference>
<evidence type="ECO:0000313" key="2">
    <source>
        <dbReference type="Proteomes" id="UP000266861"/>
    </source>
</evidence>
<sequence length="127" mass="14761">MYQKKCELIENACLIANAHDFIMKLPEKYEIVVDKHVFLITIVITHRLSTIRNAAKIIVMNQGTIMEIGNHEELMEKKNKDILLNKIILEDYHLGHVIIDLSVSLTILSKRKADLEAEMKHNYKYTT</sequence>
<dbReference type="SUPFAM" id="SSF52540">
    <property type="entry name" value="P-loop containing nucleoside triphosphate hydrolases"/>
    <property type="match status" value="1"/>
</dbReference>
<name>A0A397IPV0_9GLOM</name>
<protein>
    <recommendedName>
        <fullName evidence="3">ABC transporter domain-containing protein</fullName>
    </recommendedName>
</protein>
<dbReference type="PANTHER" id="PTHR24222:SF76">
    <property type="entry name" value="MYCOBACTIN IMPORT ATP-BINDING_PERMEASE PROTEIN IRTB"/>
    <property type="match status" value="1"/>
</dbReference>
<organism evidence="1 2">
    <name type="scientific">Diversispora epigaea</name>
    <dbReference type="NCBI Taxonomy" id="1348612"/>
    <lineage>
        <taxon>Eukaryota</taxon>
        <taxon>Fungi</taxon>
        <taxon>Fungi incertae sedis</taxon>
        <taxon>Mucoromycota</taxon>
        <taxon>Glomeromycotina</taxon>
        <taxon>Glomeromycetes</taxon>
        <taxon>Diversisporales</taxon>
        <taxon>Diversisporaceae</taxon>
        <taxon>Diversispora</taxon>
    </lineage>
</organism>